<organism evidence="1 2">
    <name type="scientific">Melanomma pulvis-pyrius CBS 109.77</name>
    <dbReference type="NCBI Taxonomy" id="1314802"/>
    <lineage>
        <taxon>Eukaryota</taxon>
        <taxon>Fungi</taxon>
        <taxon>Dikarya</taxon>
        <taxon>Ascomycota</taxon>
        <taxon>Pezizomycotina</taxon>
        <taxon>Dothideomycetes</taxon>
        <taxon>Pleosporomycetidae</taxon>
        <taxon>Pleosporales</taxon>
        <taxon>Melanommataceae</taxon>
        <taxon>Melanomma</taxon>
    </lineage>
</organism>
<evidence type="ECO:0000313" key="2">
    <source>
        <dbReference type="Proteomes" id="UP000799757"/>
    </source>
</evidence>
<protein>
    <submittedName>
        <fullName evidence="1">Uncharacterized protein</fullName>
    </submittedName>
</protein>
<accession>A0A6A6WUF0</accession>
<reference evidence="1" key="1">
    <citation type="journal article" date="2020" name="Stud. Mycol.">
        <title>101 Dothideomycetes genomes: a test case for predicting lifestyles and emergence of pathogens.</title>
        <authorList>
            <person name="Haridas S."/>
            <person name="Albert R."/>
            <person name="Binder M."/>
            <person name="Bloem J."/>
            <person name="Labutti K."/>
            <person name="Salamov A."/>
            <person name="Andreopoulos B."/>
            <person name="Baker S."/>
            <person name="Barry K."/>
            <person name="Bills G."/>
            <person name="Bluhm B."/>
            <person name="Cannon C."/>
            <person name="Castanera R."/>
            <person name="Culley D."/>
            <person name="Daum C."/>
            <person name="Ezra D."/>
            <person name="Gonzalez J."/>
            <person name="Henrissat B."/>
            <person name="Kuo A."/>
            <person name="Liang C."/>
            <person name="Lipzen A."/>
            <person name="Lutzoni F."/>
            <person name="Magnuson J."/>
            <person name="Mondo S."/>
            <person name="Nolan M."/>
            <person name="Ohm R."/>
            <person name="Pangilinan J."/>
            <person name="Park H.-J."/>
            <person name="Ramirez L."/>
            <person name="Alfaro M."/>
            <person name="Sun H."/>
            <person name="Tritt A."/>
            <person name="Yoshinaga Y."/>
            <person name="Zwiers L.-H."/>
            <person name="Turgeon B."/>
            <person name="Goodwin S."/>
            <person name="Spatafora J."/>
            <person name="Crous P."/>
            <person name="Grigoriev I."/>
        </authorList>
    </citation>
    <scope>NUCLEOTIDE SEQUENCE</scope>
    <source>
        <strain evidence="1">CBS 109.77</strain>
    </source>
</reference>
<name>A0A6A6WUF0_9PLEO</name>
<evidence type="ECO:0000313" key="1">
    <source>
        <dbReference type="EMBL" id="KAF2787528.1"/>
    </source>
</evidence>
<proteinExistence type="predicted"/>
<dbReference type="AlphaFoldDB" id="A0A6A6WUF0"/>
<sequence length="152" mass="17063">TNDEVKWHTHVTKGFIEGGDRLTILVLHNAANPFEWGYPPPATTSIGCYGFHWYDHTDIHWMTLALDLRASMQELASNGTLLPVQAWTPDMAPRLRRFHKAYWLAARMAPLRSMLNRAPVDEASDEYLVALLDAGLDTKGASDGFEVGVRDL</sequence>
<gene>
    <name evidence="1" type="ORF">K505DRAFT_208410</name>
</gene>
<keyword evidence="2" id="KW-1185">Reference proteome</keyword>
<feature type="non-terminal residue" evidence="1">
    <location>
        <position position="152"/>
    </location>
</feature>
<dbReference type="EMBL" id="MU002308">
    <property type="protein sequence ID" value="KAF2787528.1"/>
    <property type="molecule type" value="Genomic_DNA"/>
</dbReference>
<dbReference type="Proteomes" id="UP000799757">
    <property type="component" value="Unassembled WGS sequence"/>
</dbReference>
<feature type="non-terminal residue" evidence="1">
    <location>
        <position position="1"/>
    </location>
</feature>
<dbReference type="OrthoDB" id="3785839at2759"/>